<sequence>RYPAPHPFSTDICAPPNFLQLFSLLLSTSLSCVTFPLPILFPQQSGLYEYKLFGGLADCTPKLCVDVYMDLNFRKQWDQYVEELHEKTYDGEKVIYWEVKYPFPLSNRDYVYIRECREMDVDGRKIWVVLAQSVSVPQCPEKPGIIRVKSYKQSLAIESDGKTGSKGKWSRRYDHESYRQRMYVLARCTKRKTGNFTKNSYYKVNVLSSRNT</sequence>
<evidence type="ECO:0000256" key="6">
    <source>
        <dbReference type="ARBA" id="ARBA00023055"/>
    </source>
</evidence>
<dbReference type="GO" id="GO:0031210">
    <property type="term" value="F:phosphatidylcholine binding"/>
    <property type="evidence" value="ECO:0007669"/>
    <property type="project" value="TreeGrafter"/>
</dbReference>
<evidence type="ECO:0000256" key="7">
    <source>
        <dbReference type="ARBA" id="ARBA00023121"/>
    </source>
</evidence>
<evidence type="ECO:0000256" key="2">
    <source>
        <dbReference type="ARBA" id="ARBA00022448"/>
    </source>
</evidence>
<keyword evidence="4" id="KW-0597">Phosphoprotein</keyword>
<dbReference type="Pfam" id="PF01852">
    <property type="entry name" value="START"/>
    <property type="match status" value="1"/>
</dbReference>
<comment type="subunit">
    <text evidence="8">Interacts with ACOT13/THEM2.</text>
</comment>
<proteinExistence type="predicted"/>
<accession>A0A8C8BKJ0</accession>
<dbReference type="InterPro" id="IPR023393">
    <property type="entry name" value="START-like_dom_sf"/>
</dbReference>
<dbReference type="InterPro" id="IPR051213">
    <property type="entry name" value="START_lipid_transfer"/>
</dbReference>
<dbReference type="Ensembl" id="ENSOSUT00000020807.1">
    <property type="protein sequence ID" value="ENSOSUP00000020164.1"/>
    <property type="gene ID" value="ENSOSUG00000014114.1"/>
</dbReference>
<evidence type="ECO:0000256" key="1">
    <source>
        <dbReference type="ARBA" id="ARBA00004496"/>
    </source>
</evidence>
<comment type="subcellular location">
    <subcellularLocation>
        <location evidence="1">Cytoplasm</location>
    </subcellularLocation>
</comment>
<evidence type="ECO:0000256" key="8">
    <source>
        <dbReference type="ARBA" id="ARBA00063535"/>
    </source>
</evidence>
<dbReference type="FunFam" id="3.30.530.20:FF:000017">
    <property type="entry name" value="Phosphatidylcholine transfer protein, putative"/>
    <property type="match status" value="1"/>
</dbReference>
<evidence type="ECO:0000256" key="5">
    <source>
        <dbReference type="ARBA" id="ARBA00022990"/>
    </source>
</evidence>
<dbReference type="PROSITE" id="PS50848">
    <property type="entry name" value="START"/>
    <property type="match status" value="1"/>
</dbReference>
<keyword evidence="6" id="KW-0445">Lipid transport</keyword>
<reference evidence="13" key="1">
    <citation type="submission" date="2025-08" db="UniProtKB">
        <authorList>
            <consortium name="Ensembl"/>
        </authorList>
    </citation>
    <scope>IDENTIFICATION</scope>
</reference>
<dbReference type="SMART" id="SM00234">
    <property type="entry name" value="START"/>
    <property type="match status" value="1"/>
</dbReference>
<keyword evidence="5" id="KW-0007">Acetylation</keyword>
<dbReference type="InterPro" id="IPR002913">
    <property type="entry name" value="START_lipid-bd_dom"/>
</dbReference>
<keyword evidence="14" id="KW-1185">Reference proteome</keyword>
<keyword evidence="3" id="KW-0963">Cytoplasm</keyword>
<protein>
    <recommendedName>
        <fullName evidence="9">Phosphatidylcholine transfer protein</fullName>
    </recommendedName>
    <alternativeName>
        <fullName evidence="11">START domain-containing protein 2</fullName>
    </alternativeName>
    <alternativeName>
        <fullName evidence="10">StAR-related lipid transfer protein 2</fullName>
    </alternativeName>
</protein>
<dbReference type="SUPFAM" id="SSF55961">
    <property type="entry name" value="Bet v1-like"/>
    <property type="match status" value="1"/>
</dbReference>
<organism evidence="13 14">
    <name type="scientific">Otus sunia</name>
    <name type="common">Oriental scops-owl</name>
    <dbReference type="NCBI Taxonomy" id="257818"/>
    <lineage>
        <taxon>Eukaryota</taxon>
        <taxon>Metazoa</taxon>
        <taxon>Chordata</taxon>
        <taxon>Craniata</taxon>
        <taxon>Vertebrata</taxon>
        <taxon>Euteleostomi</taxon>
        <taxon>Archelosauria</taxon>
        <taxon>Archosauria</taxon>
        <taxon>Dinosauria</taxon>
        <taxon>Saurischia</taxon>
        <taxon>Theropoda</taxon>
        <taxon>Coelurosauria</taxon>
        <taxon>Aves</taxon>
        <taxon>Neognathae</taxon>
        <taxon>Neoaves</taxon>
        <taxon>Telluraves</taxon>
        <taxon>Strigiformes</taxon>
        <taxon>Strigidae</taxon>
        <taxon>Otus</taxon>
    </lineage>
</organism>
<evidence type="ECO:0000256" key="9">
    <source>
        <dbReference type="ARBA" id="ARBA00069061"/>
    </source>
</evidence>
<feature type="domain" description="START" evidence="12">
    <location>
        <begin position="50"/>
        <end position="184"/>
    </location>
</feature>
<reference evidence="13" key="2">
    <citation type="submission" date="2025-09" db="UniProtKB">
        <authorList>
            <consortium name="Ensembl"/>
        </authorList>
    </citation>
    <scope>IDENTIFICATION</scope>
</reference>
<keyword evidence="7" id="KW-0446">Lipid-binding</keyword>
<evidence type="ECO:0000259" key="12">
    <source>
        <dbReference type="PROSITE" id="PS50848"/>
    </source>
</evidence>
<dbReference type="GO" id="GO:0008525">
    <property type="term" value="F:phosphatidylcholine transporter activity"/>
    <property type="evidence" value="ECO:0007669"/>
    <property type="project" value="TreeGrafter"/>
</dbReference>
<evidence type="ECO:0000256" key="10">
    <source>
        <dbReference type="ARBA" id="ARBA00077188"/>
    </source>
</evidence>
<evidence type="ECO:0000313" key="14">
    <source>
        <dbReference type="Proteomes" id="UP000694552"/>
    </source>
</evidence>
<evidence type="ECO:0000256" key="3">
    <source>
        <dbReference type="ARBA" id="ARBA00022490"/>
    </source>
</evidence>
<dbReference type="PANTHER" id="PTHR19308">
    <property type="entry name" value="PHOSPHATIDYLCHOLINE TRANSFER PROTEIN"/>
    <property type="match status" value="1"/>
</dbReference>
<dbReference type="GO" id="GO:0005829">
    <property type="term" value="C:cytosol"/>
    <property type="evidence" value="ECO:0007669"/>
    <property type="project" value="UniProtKB-ARBA"/>
</dbReference>
<dbReference type="AlphaFoldDB" id="A0A8C8BKJ0"/>
<keyword evidence="2" id="KW-0813">Transport</keyword>
<dbReference type="PANTHER" id="PTHR19308:SF39">
    <property type="entry name" value="PHOSPHATIDYLCHOLINE TRANSFER PROTEIN"/>
    <property type="match status" value="1"/>
</dbReference>
<evidence type="ECO:0000313" key="13">
    <source>
        <dbReference type="Ensembl" id="ENSOSUP00000020164.1"/>
    </source>
</evidence>
<dbReference type="Gene3D" id="3.30.530.20">
    <property type="match status" value="1"/>
</dbReference>
<evidence type="ECO:0000256" key="4">
    <source>
        <dbReference type="ARBA" id="ARBA00022553"/>
    </source>
</evidence>
<dbReference type="Proteomes" id="UP000694552">
    <property type="component" value="Unplaced"/>
</dbReference>
<name>A0A8C8BKJ0_9STRI</name>
<evidence type="ECO:0000256" key="11">
    <source>
        <dbReference type="ARBA" id="ARBA00079049"/>
    </source>
</evidence>